<dbReference type="Proteomes" id="UP001162483">
    <property type="component" value="Unassembled WGS sequence"/>
</dbReference>
<dbReference type="Gene3D" id="3.30.360.10">
    <property type="entry name" value="Dihydrodipicolinate Reductase, domain 2"/>
    <property type="match status" value="1"/>
</dbReference>
<proteinExistence type="inferred from homology"/>
<accession>A0ABN9GIT7</accession>
<evidence type="ECO:0000313" key="5">
    <source>
        <dbReference type="EMBL" id="CAI9608498.1"/>
    </source>
</evidence>
<dbReference type="InterPro" id="IPR002811">
    <property type="entry name" value="Asp_DH"/>
</dbReference>
<sequence length="283" mass="31019">MSMEAKRRIGIVGFGHVGHYLAQKILEEGDKAGLELAFVWNRTMKKMDGVIDPRLQLHRLSEFQTRQADLIVEVAHPDITRDYGERFVTAANFMIGSPTVLSDPNIEHRLRETATTSGHTLYVPSGALWGGEDIQRMADRGTLKGLRITMTKHPDSFQLKGELAEKNRVVDGRTILYEGPVRGLCPVAPNNVNTMAAACMAAHTLGFDHVIGVLVADPSIPDWHLVDIEVTGARNKETGQVFSVTTKRCNPAEVGHVTGSATFLSFWSSLLGCTGHGGRVYLC</sequence>
<feature type="domain" description="Aspartate/homoserine dehydrogenase NAD-binding" evidence="4">
    <location>
        <begin position="13"/>
        <end position="124"/>
    </location>
</feature>
<dbReference type="InterPro" id="IPR036291">
    <property type="entry name" value="NAD(P)-bd_dom_sf"/>
</dbReference>
<dbReference type="Gene3D" id="3.40.50.720">
    <property type="entry name" value="NAD(P)-binding Rossmann-like Domain"/>
    <property type="match status" value="1"/>
</dbReference>
<name>A0ABN9GIT7_9NEOB</name>
<reference evidence="5" key="1">
    <citation type="submission" date="2023-05" db="EMBL/GenBank/DDBJ databases">
        <authorList>
            <person name="Stuckert A."/>
        </authorList>
    </citation>
    <scope>NUCLEOTIDE SEQUENCE</scope>
</reference>
<dbReference type="SUPFAM" id="SSF55347">
    <property type="entry name" value="Glyceraldehyde-3-phosphate dehydrogenase-like, C-terminal domain"/>
    <property type="match status" value="1"/>
</dbReference>
<feature type="domain" description="Aspartate dehydrogenase" evidence="3">
    <location>
        <begin position="171"/>
        <end position="262"/>
    </location>
</feature>
<organism evidence="5 6">
    <name type="scientific">Staurois parvus</name>
    <dbReference type="NCBI Taxonomy" id="386267"/>
    <lineage>
        <taxon>Eukaryota</taxon>
        <taxon>Metazoa</taxon>
        <taxon>Chordata</taxon>
        <taxon>Craniata</taxon>
        <taxon>Vertebrata</taxon>
        <taxon>Euteleostomi</taxon>
        <taxon>Amphibia</taxon>
        <taxon>Batrachia</taxon>
        <taxon>Anura</taxon>
        <taxon>Neobatrachia</taxon>
        <taxon>Ranoidea</taxon>
        <taxon>Ranidae</taxon>
        <taxon>Staurois</taxon>
    </lineage>
</organism>
<comment type="similarity">
    <text evidence="1">Belongs to the L-aspartate dehydrogenase family.</text>
</comment>
<dbReference type="InterPro" id="IPR011182">
    <property type="entry name" value="L-Asp_DH"/>
</dbReference>
<evidence type="ECO:0000313" key="6">
    <source>
        <dbReference type="Proteomes" id="UP001162483"/>
    </source>
</evidence>
<dbReference type="Pfam" id="PF01958">
    <property type="entry name" value="Asp_DH_C"/>
    <property type="match status" value="1"/>
</dbReference>
<dbReference type="Pfam" id="PF03447">
    <property type="entry name" value="NAD_binding_3"/>
    <property type="match status" value="1"/>
</dbReference>
<keyword evidence="6" id="KW-1185">Reference proteome</keyword>
<dbReference type="PANTHER" id="PTHR31873">
    <property type="entry name" value="L-ASPARTATE DEHYDROGENASE-RELATED"/>
    <property type="match status" value="1"/>
</dbReference>
<evidence type="ECO:0000256" key="2">
    <source>
        <dbReference type="ARBA" id="ARBA00020169"/>
    </source>
</evidence>
<dbReference type="PIRSF" id="PIRSF005227">
    <property type="entry name" value="Asp_dh_NAD_syn"/>
    <property type="match status" value="1"/>
</dbReference>
<comment type="caution">
    <text evidence="5">The sequence shown here is derived from an EMBL/GenBank/DDBJ whole genome shotgun (WGS) entry which is preliminary data.</text>
</comment>
<evidence type="ECO:0000259" key="3">
    <source>
        <dbReference type="Pfam" id="PF01958"/>
    </source>
</evidence>
<gene>
    <name evidence="5" type="ORF">SPARVUS_LOCUS14115521</name>
</gene>
<dbReference type="InterPro" id="IPR005106">
    <property type="entry name" value="Asp/hSer_DH_NAD-bd"/>
</dbReference>
<evidence type="ECO:0000259" key="4">
    <source>
        <dbReference type="Pfam" id="PF03447"/>
    </source>
</evidence>
<dbReference type="EMBL" id="CATNWA010018619">
    <property type="protein sequence ID" value="CAI9608498.1"/>
    <property type="molecule type" value="Genomic_DNA"/>
</dbReference>
<protein>
    <recommendedName>
        <fullName evidence="2">Aspartate dehydrogenase domain-containing protein</fullName>
    </recommendedName>
</protein>
<dbReference type="PANTHER" id="PTHR31873:SF6">
    <property type="entry name" value="ASPARTATE DEHYDROGENASE DOMAIN-CONTAINING PROTEIN"/>
    <property type="match status" value="1"/>
</dbReference>
<evidence type="ECO:0000256" key="1">
    <source>
        <dbReference type="ARBA" id="ARBA00008331"/>
    </source>
</evidence>
<dbReference type="SUPFAM" id="SSF51735">
    <property type="entry name" value="NAD(P)-binding Rossmann-fold domains"/>
    <property type="match status" value="1"/>
</dbReference>